<dbReference type="EMBL" id="UINC01097387">
    <property type="protein sequence ID" value="SVC55047.1"/>
    <property type="molecule type" value="Genomic_DNA"/>
</dbReference>
<accession>A0A382N4E2</accession>
<gene>
    <name evidence="1" type="ORF">METZ01_LOCUS307901</name>
</gene>
<proteinExistence type="predicted"/>
<evidence type="ECO:0000313" key="1">
    <source>
        <dbReference type="EMBL" id="SVC55047.1"/>
    </source>
</evidence>
<organism evidence="1">
    <name type="scientific">marine metagenome</name>
    <dbReference type="NCBI Taxonomy" id="408172"/>
    <lineage>
        <taxon>unclassified sequences</taxon>
        <taxon>metagenomes</taxon>
        <taxon>ecological metagenomes</taxon>
    </lineage>
</organism>
<name>A0A382N4E2_9ZZZZ</name>
<sequence length="25" mass="2771">MDPVVKKSVIDQSTLSFFGSILFDP</sequence>
<protein>
    <submittedName>
        <fullName evidence="1">Uncharacterized protein</fullName>
    </submittedName>
</protein>
<reference evidence="1" key="1">
    <citation type="submission" date="2018-05" db="EMBL/GenBank/DDBJ databases">
        <authorList>
            <person name="Lanie J.A."/>
            <person name="Ng W.-L."/>
            <person name="Kazmierczak K.M."/>
            <person name="Andrzejewski T.M."/>
            <person name="Davidsen T.M."/>
            <person name="Wayne K.J."/>
            <person name="Tettelin H."/>
            <person name="Glass J.I."/>
            <person name="Rusch D."/>
            <person name="Podicherti R."/>
            <person name="Tsui H.-C.T."/>
            <person name="Winkler M.E."/>
        </authorList>
    </citation>
    <scope>NUCLEOTIDE SEQUENCE</scope>
</reference>
<dbReference type="AlphaFoldDB" id="A0A382N4E2"/>